<dbReference type="AlphaFoldDB" id="A0A4Y7J4R7"/>
<dbReference type="Gramene" id="RZC54655">
    <property type="protein sequence ID" value="RZC54655"/>
    <property type="gene ID" value="C5167_013512"/>
</dbReference>
<dbReference type="Proteomes" id="UP000316621">
    <property type="component" value="Chromosome 3"/>
</dbReference>
<sequence length="71" mass="7975">MGAACVRPIQHDQTKPFIGHQNAYQVQPLRNQRTVMNRITQRFPPSATITITFPASSNGWRGAQHALYAAR</sequence>
<keyword evidence="2" id="KW-1185">Reference proteome</keyword>
<dbReference type="EMBL" id="CM010717">
    <property type="protein sequence ID" value="RZC54655.1"/>
    <property type="molecule type" value="Genomic_DNA"/>
</dbReference>
<organism evidence="1 2">
    <name type="scientific">Papaver somniferum</name>
    <name type="common">Opium poppy</name>
    <dbReference type="NCBI Taxonomy" id="3469"/>
    <lineage>
        <taxon>Eukaryota</taxon>
        <taxon>Viridiplantae</taxon>
        <taxon>Streptophyta</taxon>
        <taxon>Embryophyta</taxon>
        <taxon>Tracheophyta</taxon>
        <taxon>Spermatophyta</taxon>
        <taxon>Magnoliopsida</taxon>
        <taxon>Ranunculales</taxon>
        <taxon>Papaveraceae</taxon>
        <taxon>Papaveroideae</taxon>
        <taxon>Papaver</taxon>
    </lineage>
</organism>
<gene>
    <name evidence="1" type="ORF">C5167_013512</name>
</gene>
<accession>A0A4Y7J4R7</accession>
<evidence type="ECO:0000313" key="1">
    <source>
        <dbReference type="EMBL" id="RZC54655.1"/>
    </source>
</evidence>
<protein>
    <submittedName>
        <fullName evidence="1">Uncharacterized protein</fullName>
    </submittedName>
</protein>
<proteinExistence type="predicted"/>
<name>A0A4Y7J4R7_PAPSO</name>
<evidence type="ECO:0000313" key="2">
    <source>
        <dbReference type="Proteomes" id="UP000316621"/>
    </source>
</evidence>
<reference evidence="1 2" key="1">
    <citation type="journal article" date="2018" name="Science">
        <title>The opium poppy genome and morphinan production.</title>
        <authorList>
            <person name="Guo L."/>
            <person name="Winzer T."/>
            <person name="Yang X."/>
            <person name="Li Y."/>
            <person name="Ning Z."/>
            <person name="He Z."/>
            <person name="Teodor R."/>
            <person name="Lu Y."/>
            <person name="Bowser T.A."/>
            <person name="Graham I.A."/>
            <person name="Ye K."/>
        </authorList>
    </citation>
    <scope>NUCLEOTIDE SEQUENCE [LARGE SCALE GENOMIC DNA]</scope>
    <source>
        <strain evidence="2">cv. HN1</strain>
        <tissue evidence="1">Leaves</tissue>
    </source>
</reference>